<evidence type="ECO:0000313" key="2">
    <source>
        <dbReference type="EMBL" id="TLP71762.1"/>
    </source>
</evidence>
<name>A0A5R8ZZ95_9MICC</name>
<comment type="caution">
    <text evidence="2">The sequence shown here is derived from an EMBL/GenBank/DDBJ whole genome shotgun (WGS) entry which is preliminary data.</text>
</comment>
<evidence type="ECO:0000313" key="3">
    <source>
        <dbReference type="Proteomes" id="UP000306544"/>
    </source>
</evidence>
<gene>
    <name evidence="2" type="ORF">FEF27_12310</name>
</gene>
<keyword evidence="3" id="KW-1185">Reference proteome</keyword>
<dbReference type="Proteomes" id="UP000306544">
    <property type="component" value="Unassembled WGS sequence"/>
</dbReference>
<dbReference type="SUPFAM" id="SSF55464">
    <property type="entry name" value="Origin of replication-binding domain, RBD-like"/>
    <property type="match status" value="1"/>
</dbReference>
<evidence type="ECO:0000259" key="1">
    <source>
        <dbReference type="Pfam" id="PF08751"/>
    </source>
</evidence>
<protein>
    <submittedName>
        <fullName evidence="2">Conjugal transfer protein</fullName>
    </submittedName>
</protein>
<organism evidence="2 3">
    <name type="scientific">Nesterenkonia sphaerica</name>
    <dbReference type="NCBI Taxonomy" id="1804988"/>
    <lineage>
        <taxon>Bacteria</taxon>
        <taxon>Bacillati</taxon>
        <taxon>Actinomycetota</taxon>
        <taxon>Actinomycetes</taxon>
        <taxon>Micrococcales</taxon>
        <taxon>Micrococcaceae</taxon>
        <taxon>Nesterenkonia</taxon>
    </lineage>
</organism>
<proteinExistence type="predicted"/>
<accession>A0A5R8ZZ95</accession>
<dbReference type="NCBIfam" id="NF041492">
    <property type="entry name" value="MobF"/>
    <property type="match status" value="1"/>
</dbReference>
<reference evidence="2 3" key="1">
    <citation type="submission" date="2019-05" db="EMBL/GenBank/DDBJ databases">
        <title>Nesterenkonia sp. GY239, isolated from the Southern Atlantic Ocean.</title>
        <authorList>
            <person name="Zhang G."/>
        </authorList>
    </citation>
    <scope>NUCLEOTIDE SEQUENCE [LARGE SCALE GENOMIC DNA]</scope>
    <source>
        <strain evidence="2 3">GY239</strain>
    </source>
</reference>
<dbReference type="EMBL" id="VAWA01000027">
    <property type="protein sequence ID" value="TLP71762.1"/>
    <property type="molecule type" value="Genomic_DNA"/>
</dbReference>
<dbReference type="InterPro" id="IPR014862">
    <property type="entry name" value="TrwC"/>
</dbReference>
<dbReference type="AlphaFoldDB" id="A0A5R8ZZ95"/>
<dbReference type="Pfam" id="PF08751">
    <property type="entry name" value="TrwC"/>
    <property type="match status" value="1"/>
</dbReference>
<feature type="non-terminal residue" evidence="2">
    <location>
        <position position="271"/>
    </location>
</feature>
<dbReference type="RefSeq" id="WP_166430019.1">
    <property type="nucleotide sequence ID" value="NZ_VAWA01000027.1"/>
</dbReference>
<feature type="domain" description="TrwC relaxase" evidence="1">
    <location>
        <begin position="6"/>
        <end position="259"/>
    </location>
</feature>
<sequence length="271" mass="28320">MRVMSAGDGYKYLLRTVAAGDGDRSLSTPLTRYYTEEGTPPGRWLGAGVRGLGDGRIGVGDEVSEAQLQLLVGMGRDPVTGKPLGKAYPQYKTTNERIESRIAGLEPSLGPAAKAEAVAGIEAEEAARSRRRAVAGFDFTFSVPKSASVLWAVADAGTQALIAQAHHAAVAEVVAFMESEVAATRTGATAGDGAVAQVDVAGLVATAYDHYDSRAGDPHLHTHVVVSNKVQTLLDGKWRSLDGRPLHASVVALSEMHEAIFGGCQLVCVPG</sequence>